<dbReference type="Proteomes" id="UP001652461">
    <property type="component" value="Unassembled WGS sequence"/>
</dbReference>
<organism evidence="8 9">
    <name type="scientific">Laedolimicola ammoniilytica</name>
    <dbReference type="NCBI Taxonomy" id="2981771"/>
    <lineage>
        <taxon>Bacteria</taxon>
        <taxon>Bacillati</taxon>
        <taxon>Bacillota</taxon>
        <taxon>Clostridia</taxon>
        <taxon>Lachnospirales</taxon>
        <taxon>Lachnospiraceae</taxon>
        <taxon>Laedolimicola</taxon>
    </lineage>
</organism>
<keyword evidence="9" id="KW-1185">Reference proteome</keyword>
<dbReference type="Pfam" id="PF04277">
    <property type="entry name" value="OAD_gamma"/>
    <property type="match status" value="1"/>
</dbReference>
<proteinExistence type="predicted"/>
<evidence type="ECO:0000256" key="2">
    <source>
        <dbReference type="ARBA" id="ARBA00022475"/>
    </source>
</evidence>
<gene>
    <name evidence="8" type="ORF">OCV63_03420</name>
</gene>
<comment type="caution">
    <text evidence="8">The sequence shown here is derived from an EMBL/GenBank/DDBJ whole genome shotgun (WGS) entry which is preliminary data.</text>
</comment>
<evidence type="ECO:0000256" key="6">
    <source>
        <dbReference type="SAM" id="Phobius"/>
    </source>
</evidence>
<dbReference type="RefSeq" id="WP_158362026.1">
    <property type="nucleotide sequence ID" value="NZ_JAOQKC010000003.1"/>
</dbReference>
<evidence type="ECO:0000313" key="8">
    <source>
        <dbReference type="EMBL" id="MCU6695947.1"/>
    </source>
</evidence>
<keyword evidence="2" id="KW-1003">Cell membrane</keyword>
<dbReference type="NCBIfam" id="TIGR01195">
    <property type="entry name" value="oadG_fam"/>
    <property type="match status" value="1"/>
</dbReference>
<dbReference type="PROSITE" id="PS51257">
    <property type="entry name" value="PROKAR_LIPOPROTEIN"/>
    <property type="match status" value="1"/>
</dbReference>
<evidence type="ECO:0000256" key="3">
    <source>
        <dbReference type="ARBA" id="ARBA00022692"/>
    </source>
</evidence>
<protein>
    <submittedName>
        <fullName evidence="8">OadG family protein</fullName>
    </submittedName>
</protein>
<evidence type="ECO:0000256" key="4">
    <source>
        <dbReference type="ARBA" id="ARBA00022989"/>
    </source>
</evidence>
<evidence type="ECO:0000256" key="7">
    <source>
        <dbReference type="SAM" id="SignalP"/>
    </source>
</evidence>
<evidence type="ECO:0000256" key="5">
    <source>
        <dbReference type="ARBA" id="ARBA00023136"/>
    </source>
</evidence>
<comment type="subcellular location">
    <subcellularLocation>
        <location evidence="1">Cell membrane</location>
    </subcellularLocation>
</comment>
<keyword evidence="5 6" id="KW-0472">Membrane</keyword>
<dbReference type="InterPro" id="IPR005899">
    <property type="entry name" value="Na_pump_deCOase"/>
</dbReference>
<feature type="transmembrane region" description="Helical" evidence="6">
    <location>
        <begin position="174"/>
        <end position="197"/>
    </location>
</feature>
<keyword evidence="3 6" id="KW-0812">Transmembrane</keyword>
<keyword evidence="7" id="KW-0732">Signal</keyword>
<feature type="signal peptide" evidence="7">
    <location>
        <begin position="1"/>
        <end position="25"/>
    </location>
</feature>
<reference evidence="8 9" key="1">
    <citation type="journal article" date="2021" name="ISME Commun">
        <title>Automated analysis of genomic sequences facilitates high-throughput and comprehensive description of bacteria.</title>
        <authorList>
            <person name="Hitch T.C.A."/>
        </authorList>
    </citation>
    <scope>NUCLEOTIDE SEQUENCE [LARGE SCALE GENOMIC DNA]</scope>
    <source>
        <strain evidence="8 9">Sanger_04</strain>
    </source>
</reference>
<keyword evidence="4 6" id="KW-1133">Transmembrane helix</keyword>
<evidence type="ECO:0000313" key="9">
    <source>
        <dbReference type="Proteomes" id="UP001652461"/>
    </source>
</evidence>
<accession>A0ABT2RUJ5</accession>
<name>A0ABT2RUJ5_9FIRM</name>
<dbReference type="EMBL" id="JAOQKC010000003">
    <property type="protein sequence ID" value="MCU6695947.1"/>
    <property type="molecule type" value="Genomic_DNA"/>
</dbReference>
<sequence length="272" mass="29710">MKRSLKKLSALLLLMGLFVLTGCAAKETLPNEEVYQGKLDSYVEMLAGTDKESLDANLSNLQENYDDFEQQIALYPYIGGTGQKFDFTADAYLSLLKSYDANFDEFGDFVGLKEYEGGTTDKDGNVTYTAVYEFTDHDMRLALEFDKDNIITTVTMDPIYSKGEIAEKAALNTLIGMGSVFAVLILLAFIISLFRYVSVFENRGKAKKDTAEKVAAPASAPAPVAPAAPAPEDDLQLIAVITAAIAAAEGTSTDGFVVRSIRRRSNNKWNKA</sequence>
<evidence type="ECO:0000256" key="1">
    <source>
        <dbReference type="ARBA" id="ARBA00004236"/>
    </source>
</evidence>
<feature type="chain" id="PRO_5046940068" evidence="7">
    <location>
        <begin position="26"/>
        <end position="272"/>
    </location>
</feature>